<keyword evidence="2" id="KW-0540">Nuclease</keyword>
<keyword evidence="2" id="KW-0378">Hydrolase</keyword>
<name>A0AAE3VI43_9BACT</name>
<dbReference type="Proteomes" id="UP001238163">
    <property type="component" value="Unassembled WGS sequence"/>
</dbReference>
<keyword evidence="3" id="KW-1185">Reference proteome</keyword>
<dbReference type="InterPro" id="IPR011604">
    <property type="entry name" value="PDDEXK-like_dom_sf"/>
</dbReference>
<dbReference type="EMBL" id="JAUSVL010000001">
    <property type="protein sequence ID" value="MDQ0290825.1"/>
    <property type="molecule type" value="Genomic_DNA"/>
</dbReference>
<dbReference type="Pfam" id="PF12705">
    <property type="entry name" value="PDDEXK_1"/>
    <property type="match status" value="1"/>
</dbReference>
<dbReference type="InterPro" id="IPR038726">
    <property type="entry name" value="PDDEXK_AddAB-type"/>
</dbReference>
<evidence type="ECO:0000313" key="3">
    <source>
        <dbReference type="Proteomes" id="UP001238163"/>
    </source>
</evidence>
<proteinExistence type="predicted"/>
<dbReference type="AlphaFoldDB" id="A0AAE3VI43"/>
<keyword evidence="2" id="KW-0269">Exonuclease</keyword>
<sequence>MRKLTNDLSWSVSRAQLFQSCPRAYYYAYYGSWGGWEADASERTRTLYILKNVKPLVMWAGSIVHDIIKDTMEAVARGAAMPNLVELQNQAVLKLRNGWTEAVTKAWLQYPKKTNLFELYYGDGKSLPRETTDKIKERIFTCLDSFVSSPVVRDILATPYINWKPVDTLDTFMVNDLKVWCAIDFAYTDNEGQLHIIDWKTGTENRATLRQQLGCYALFAMEKWLVPLERLQLKGVFLLDGGRPSPYPVEPALLVSVKDQILSSAQAMKQKLRDPENNIAEEDDFPCQPNEYNCRQCNYRQICPQMAGSSNDLPEING</sequence>
<comment type="caution">
    <text evidence="2">The sequence shown here is derived from an EMBL/GenBank/DDBJ whole genome shotgun (WGS) entry which is preliminary data.</text>
</comment>
<reference evidence="2" key="1">
    <citation type="submission" date="2023-07" db="EMBL/GenBank/DDBJ databases">
        <title>Genomic Encyclopedia of Type Strains, Phase IV (KMG-IV): sequencing the most valuable type-strain genomes for metagenomic binning, comparative biology and taxonomic classification.</title>
        <authorList>
            <person name="Goeker M."/>
        </authorList>
    </citation>
    <scope>NUCLEOTIDE SEQUENCE</scope>
    <source>
        <strain evidence="2">DSM 24202</strain>
    </source>
</reference>
<evidence type="ECO:0000259" key="1">
    <source>
        <dbReference type="Pfam" id="PF12705"/>
    </source>
</evidence>
<gene>
    <name evidence="2" type="ORF">J3R75_002932</name>
</gene>
<evidence type="ECO:0000313" key="2">
    <source>
        <dbReference type="EMBL" id="MDQ0290825.1"/>
    </source>
</evidence>
<feature type="domain" description="PD-(D/E)XK endonuclease-like" evidence="1">
    <location>
        <begin position="9"/>
        <end position="304"/>
    </location>
</feature>
<protein>
    <submittedName>
        <fullName evidence="2">CRISPR/Cas system-associated exonuclease Cas4 (RecB family)</fullName>
    </submittedName>
</protein>
<organism evidence="2 3">
    <name type="scientific">Oligosphaera ethanolica</name>
    <dbReference type="NCBI Taxonomy" id="760260"/>
    <lineage>
        <taxon>Bacteria</taxon>
        <taxon>Pseudomonadati</taxon>
        <taxon>Lentisphaerota</taxon>
        <taxon>Oligosphaeria</taxon>
        <taxon>Oligosphaerales</taxon>
        <taxon>Oligosphaeraceae</taxon>
        <taxon>Oligosphaera</taxon>
    </lineage>
</organism>
<dbReference type="RefSeq" id="WP_307262759.1">
    <property type="nucleotide sequence ID" value="NZ_JAUSVL010000001.1"/>
</dbReference>
<accession>A0AAE3VI43</accession>
<dbReference type="Gene3D" id="3.90.320.10">
    <property type="match status" value="1"/>
</dbReference>
<dbReference type="GO" id="GO:0004527">
    <property type="term" value="F:exonuclease activity"/>
    <property type="evidence" value="ECO:0007669"/>
    <property type="project" value="UniProtKB-KW"/>
</dbReference>